<sequence length="375" mass="41634">MLGNPHICGGMIISFDPPIILTAAHCVADSPHPSTFTDRPNPYFVGYGHKDRKHQKIGSISDWKVHPSYQPKPTDEPDMHYDTALVWLSEPLKPSTNVDRIALWSPTMNLDNKQATLMGYGYIGNNRPESPELKKLHLEITQFNANTADMIEARSTDDNLIACHGDSGGPLVVYMPASKDNSDPVLMPFVLGPLARIFGVHDPDKDHPTCPIPLNTANTVNTAATTSSSSRSKNVTITESFANVSNMLDWISNSTGITQSKLIDPFDVPRRWVFPICRRKGCPQREFPNSPKEPGEEEEEEEVEDAWEIGIANKVDPSNDSQNVAWMGLVKQDFRNTKGVSNGSPRLGFGGDGQLFWKTGLLCLSLMYSYSYCFY</sequence>
<gene>
    <name evidence="4" type="ORF">J3Q64DRAFT_1648266</name>
</gene>
<name>A0ABR3AML7_PHYBL</name>
<comment type="caution">
    <text evidence="4">The sequence shown here is derived from an EMBL/GenBank/DDBJ whole genome shotgun (WGS) entry which is preliminary data.</text>
</comment>
<organism evidence="4 5">
    <name type="scientific">Phycomyces blakesleeanus</name>
    <dbReference type="NCBI Taxonomy" id="4837"/>
    <lineage>
        <taxon>Eukaryota</taxon>
        <taxon>Fungi</taxon>
        <taxon>Fungi incertae sedis</taxon>
        <taxon>Mucoromycota</taxon>
        <taxon>Mucoromycotina</taxon>
        <taxon>Mucoromycetes</taxon>
        <taxon>Mucorales</taxon>
        <taxon>Phycomycetaceae</taxon>
        <taxon>Phycomyces</taxon>
    </lineage>
</organism>
<dbReference type="PRINTS" id="PR00722">
    <property type="entry name" value="CHYMOTRYPSIN"/>
</dbReference>
<keyword evidence="2" id="KW-1015">Disulfide bond</keyword>
<dbReference type="InterPro" id="IPR018114">
    <property type="entry name" value="TRYPSIN_HIS"/>
</dbReference>
<dbReference type="PANTHER" id="PTHR24276:SF98">
    <property type="entry name" value="FI18310P1-RELATED"/>
    <property type="match status" value="1"/>
</dbReference>
<dbReference type="InterPro" id="IPR043504">
    <property type="entry name" value="Peptidase_S1_PA_chymotrypsin"/>
</dbReference>
<dbReference type="Pfam" id="PF00089">
    <property type="entry name" value="Trypsin"/>
    <property type="match status" value="1"/>
</dbReference>
<dbReference type="EMBL" id="JBCLYO010000035">
    <property type="protein sequence ID" value="KAL0075569.1"/>
    <property type="molecule type" value="Genomic_DNA"/>
</dbReference>
<accession>A0ABR3AML7</accession>
<reference evidence="4 5" key="1">
    <citation type="submission" date="2024-04" db="EMBL/GenBank/DDBJ databases">
        <title>Symmetric and asymmetric DNA N6-adenine methylation regulates different biological responses in Mucorales.</title>
        <authorList>
            <consortium name="Lawrence Berkeley National Laboratory"/>
            <person name="Lax C."/>
            <person name="Mondo S.J."/>
            <person name="Osorio-Concepcion M."/>
            <person name="Muszewska A."/>
            <person name="Corrochano-Luque M."/>
            <person name="Gutierrez G."/>
            <person name="Riley R."/>
            <person name="Lipzen A."/>
            <person name="Guo J."/>
            <person name="Hundley H."/>
            <person name="Amirebrahimi M."/>
            <person name="Ng V."/>
            <person name="Lorenzo-Gutierrez D."/>
            <person name="Binder U."/>
            <person name="Yang J."/>
            <person name="Song Y."/>
            <person name="Canovas D."/>
            <person name="Navarro E."/>
            <person name="Freitag M."/>
            <person name="Gabaldon T."/>
            <person name="Grigoriev I.V."/>
            <person name="Corrochano L.M."/>
            <person name="Nicolas F.E."/>
            <person name="Garre V."/>
        </authorList>
    </citation>
    <scope>NUCLEOTIDE SEQUENCE [LARGE SCALE GENOMIC DNA]</scope>
    <source>
        <strain evidence="4 5">L51</strain>
    </source>
</reference>
<evidence type="ECO:0000259" key="3">
    <source>
        <dbReference type="PROSITE" id="PS50240"/>
    </source>
</evidence>
<dbReference type="Proteomes" id="UP001448207">
    <property type="component" value="Unassembled WGS sequence"/>
</dbReference>
<dbReference type="InterPro" id="IPR009003">
    <property type="entry name" value="Peptidase_S1_PA"/>
</dbReference>
<dbReference type="SMART" id="SM00020">
    <property type="entry name" value="Tryp_SPc"/>
    <property type="match status" value="1"/>
</dbReference>
<dbReference type="InterPro" id="IPR001254">
    <property type="entry name" value="Trypsin_dom"/>
</dbReference>
<dbReference type="InterPro" id="IPR050430">
    <property type="entry name" value="Peptidase_S1"/>
</dbReference>
<dbReference type="PROSITE" id="PS00134">
    <property type="entry name" value="TRYPSIN_HIS"/>
    <property type="match status" value="1"/>
</dbReference>
<proteinExistence type="inferred from homology"/>
<evidence type="ECO:0000313" key="4">
    <source>
        <dbReference type="EMBL" id="KAL0075569.1"/>
    </source>
</evidence>
<keyword evidence="5" id="KW-1185">Reference proteome</keyword>
<dbReference type="InterPro" id="IPR001314">
    <property type="entry name" value="Peptidase_S1A"/>
</dbReference>
<evidence type="ECO:0000256" key="1">
    <source>
        <dbReference type="ARBA" id="ARBA00007664"/>
    </source>
</evidence>
<evidence type="ECO:0000256" key="2">
    <source>
        <dbReference type="ARBA" id="ARBA00023157"/>
    </source>
</evidence>
<feature type="domain" description="Peptidase S1" evidence="3">
    <location>
        <begin position="1"/>
        <end position="256"/>
    </location>
</feature>
<dbReference type="PROSITE" id="PS50240">
    <property type="entry name" value="TRYPSIN_DOM"/>
    <property type="match status" value="1"/>
</dbReference>
<evidence type="ECO:0000313" key="5">
    <source>
        <dbReference type="Proteomes" id="UP001448207"/>
    </source>
</evidence>
<protein>
    <submittedName>
        <fullName evidence="4">Trypsin-like cysteine/serine peptidase domain-containing protein</fullName>
    </submittedName>
</protein>
<dbReference type="SUPFAM" id="SSF50494">
    <property type="entry name" value="Trypsin-like serine proteases"/>
    <property type="match status" value="1"/>
</dbReference>
<dbReference type="PANTHER" id="PTHR24276">
    <property type="entry name" value="POLYSERASE-RELATED"/>
    <property type="match status" value="1"/>
</dbReference>
<dbReference type="Gene3D" id="2.40.10.10">
    <property type="entry name" value="Trypsin-like serine proteases"/>
    <property type="match status" value="1"/>
</dbReference>
<comment type="similarity">
    <text evidence="1">Belongs to the peptidase S1 family.</text>
</comment>